<dbReference type="Proteomes" id="UP001180020">
    <property type="component" value="Unassembled WGS sequence"/>
</dbReference>
<comment type="caution">
    <text evidence="5">The sequence shown here is derived from an EMBL/GenBank/DDBJ whole genome shotgun (WGS) entry which is preliminary data.</text>
</comment>
<dbReference type="GO" id="GO:0006071">
    <property type="term" value="P:glycerol metabolic process"/>
    <property type="evidence" value="ECO:0007669"/>
    <property type="project" value="UniProtKB-KW"/>
</dbReference>
<keyword evidence="6" id="KW-1185">Reference proteome</keyword>
<evidence type="ECO:0000256" key="4">
    <source>
        <dbReference type="ARBA" id="ARBA00047512"/>
    </source>
</evidence>
<evidence type="ECO:0000313" key="6">
    <source>
        <dbReference type="Proteomes" id="UP001180020"/>
    </source>
</evidence>
<protein>
    <recommendedName>
        <fullName evidence="1">glycerophosphodiester phosphodiesterase</fullName>
        <ecNumber evidence="1">3.1.4.46</ecNumber>
    </recommendedName>
</protein>
<dbReference type="Gene3D" id="3.20.20.190">
    <property type="entry name" value="Phosphatidylinositol (PI) phosphodiesterase"/>
    <property type="match status" value="1"/>
</dbReference>
<evidence type="ECO:0000256" key="3">
    <source>
        <dbReference type="ARBA" id="ARBA00022801"/>
    </source>
</evidence>
<dbReference type="GO" id="GO:0006629">
    <property type="term" value="P:lipid metabolic process"/>
    <property type="evidence" value="ECO:0007669"/>
    <property type="project" value="InterPro"/>
</dbReference>
<dbReference type="PANTHER" id="PTHR43620:SF44">
    <property type="entry name" value="GLYCEROPHOSPHODIESTER PHOSPHODIESTERASE GDPDL6-RELATED"/>
    <property type="match status" value="1"/>
</dbReference>
<evidence type="ECO:0000313" key="5">
    <source>
        <dbReference type="EMBL" id="KAK1293913.1"/>
    </source>
</evidence>
<dbReference type="EMBL" id="JAUJYO010000016">
    <property type="protein sequence ID" value="KAK1293913.1"/>
    <property type="molecule type" value="Genomic_DNA"/>
</dbReference>
<keyword evidence="2" id="KW-0319">Glycerol metabolism</keyword>
<proteinExistence type="predicted"/>
<evidence type="ECO:0000256" key="1">
    <source>
        <dbReference type="ARBA" id="ARBA00012247"/>
    </source>
</evidence>
<gene>
    <name evidence="5" type="primary">GPDL2</name>
    <name evidence="5" type="ORF">QJS10_CPA16g00825</name>
</gene>
<evidence type="ECO:0000256" key="2">
    <source>
        <dbReference type="ARBA" id="ARBA00022798"/>
    </source>
</evidence>
<name>A0AAV9D026_ACOCL</name>
<dbReference type="PANTHER" id="PTHR43620">
    <property type="entry name" value="GLYCEROPHOSPHORYL DIESTER PHOSPHODIESTERASE"/>
    <property type="match status" value="1"/>
</dbReference>
<reference evidence="5" key="1">
    <citation type="journal article" date="2023" name="Nat. Commun.">
        <title>Diploid and tetraploid genomes of Acorus and the evolution of monocots.</title>
        <authorList>
            <person name="Ma L."/>
            <person name="Liu K.W."/>
            <person name="Li Z."/>
            <person name="Hsiao Y.Y."/>
            <person name="Qi Y."/>
            <person name="Fu T."/>
            <person name="Tang G.D."/>
            <person name="Zhang D."/>
            <person name="Sun W.H."/>
            <person name="Liu D.K."/>
            <person name="Li Y."/>
            <person name="Chen G.Z."/>
            <person name="Liu X.D."/>
            <person name="Liao X.Y."/>
            <person name="Jiang Y.T."/>
            <person name="Yu X."/>
            <person name="Hao Y."/>
            <person name="Huang J."/>
            <person name="Zhao X.W."/>
            <person name="Ke S."/>
            <person name="Chen Y.Y."/>
            <person name="Wu W.L."/>
            <person name="Hsu J.L."/>
            <person name="Lin Y.F."/>
            <person name="Huang M.D."/>
            <person name="Li C.Y."/>
            <person name="Huang L."/>
            <person name="Wang Z.W."/>
            <person name="Zhao X."/>
            <person name="Zhong W.Y."/>
            <person name="Peng D.H."/>
            <person name="Ahmad S."/>
            <person name="Lan S."/>
            <person name="Zhang J.S."/>
            <person name="Tsai W.C."/>
            <person name="Van de Peer Y."/>
            <person name="Liu Z.J."/>
        </authorList>
    </citation>
    <scope>NUCLEOTIDE SEQUENCE</scope>
    <source>
        <strain evidence="5">CP</strain>
    </source>
</reference>
<keyword evidence="3" id="KW-0378">Hydrolase</keyword>
<dbReference type="AlphaFoldDB" id="A0AAV9D026"/>
<dbReference type="InterPro" id="IPR017946">
    <property type="entry name" value="PLC-like_Pdiesterase_TIM-brl"/>
</dbReference>
<dbReference type="SUPFAM" id="SSF51695">
    <property type="entry name" value="PLC-like phosphodiesterases"/>
    <property type="match status" value="1"/>
</dbReference>
<sequence>MGLVADAHVQGLEVFVYGFANDVSDSYNYSYDRTIEYLQFVDNSEFSIDGVLSDFPSTASESIDI</sequence>
<accession>A0AAV9D026</accession>
<comment type="catalytic activity">
    <reaction evidence="4">
        <text>a sn-glycero-3-phosphodiester + H2O = an alcohol + sn-glycerol 3-phosphate + H(+)</text>
        <dbReference type="Rhea" id="RHEA:12969"/>
        <dbReference type="ChEBI" id="CHEBI:15377"/>
        <dbReference type="ChEBI" id="CHEBI:15378"/>
        <dbReference type="ChEBI" id="CHEBI:30879"/>
        <dbReference type="ChEBI" id="CHEBI:57597"/>
        <dbReference type="ChEBI" id="CHEBI:83408"/>
        <dbReference type="EC" id="3.1.4.46"/>
    </reaction>
</comment>
<organism evidence="5 6">
    <name type="scientific">Acorus calamus</name>
    <name type="common">Sweet flag</name>
    <dbReference type="NCBI Taxonomy" id="4465"/>
    <lineage>
        <taxon>Eukaryota</taxon>
        <taxon>Viridiplantae</taxon>
        <taxon>Streptophyta</taxon>
        <taxon>Embryophyta</taxon>
        <taxon>Tracheophyta</taxon>
        <taxon>Spermatophyta</taxon>
        <taxon>Magnoliopsida</taxon>
        <taxon>Liliopsida</taxon>
        <taxon>Acoraceae</taxon>
        <taxon>Acorus</taxon>
    </lineage>
</organism>
<dbReference type="EC" id="3.1.4.46" evidence="1"/>
<dbReference type="GO" id="GO:0008889">
    <property type="term" value="F:glycerophosphodiester phosphodiesterase activity"/>
    <property type="evidence" value="ECO:0007669"/>
    <property type="project" value="UniProtKB-EC"/>
</dbReference>
<reference evidence="5" key="2">
    <citation type="submission" date="2023-06" db="EMBL/GenBank/DDBJ databases">
        <authorList>
            <person name="Ma L."/>
            <person name="Liu K.-W."/>
            <person name="Li Z."/>
            <person name="Hsiao Y.-Y."/>
            <person name="Qi Y."/>
            <person name="Fu T."/>
            <person name="Tang G."/>
            <person name="Zhang D."/>
            <person name="Sun W.-H."/>
            <person name="Liu D.-K."/>
            <person name="Li Y."/>
            <person name="Chen G.-Z."/>
            <person name="Liu X.-D."/>
            <person name="Liao X.-Y."/>
            <person name="Jiang Y.-T."/>
            <person name="Yu X."/>
            <person name="Hao Y."/>
            <person name="Huang J."/>
            <person name="Zhao X.-W."/>
            <person name="Ke S."/>
            <person name="Chen Y.-Y."/>
            <person name="Wu W.-L."/>
            <person name="Hsu J.-L."/>
            <person name="Lin Y.-F."/>
            <person name="Huang M.-D."/>
            <person name="Li C.-Y."/>
            <person name="Huang L."/>
            <person name="Wang Z.-W."/>
            <person name="Zhao X."/>
            <person name="Zhong W.-Y."/>
            <person name="Peng D.-H."/>
            <person name="Ahmad S."/>
            <person name="Lan S."/>
            <person name="Zhang J.-S."/>
            <person name="Tsai W.-C."/>
            <person name="Van De Peer Y."/>
            <person name="Liu Z.-J."/>
        </authorList>
    </citation>
    <scope>NUCLEOTIDE SEQUENCE</scope>
    <source>
        <strain evidence="5">CP</strain>
        <tissue evidence="5">Leaves</tissue>
    </source>
</reference>